<evidence type="ECO:0000256" key="4">
    <source>
        <dbReference type="ARBA" id="ARBA00022679"/>
    </source>
</evidence>
<evidence type="ECO:0000256" key="8">
    <source>
        <dbReference type="ARBA" id="ARBA00022909"/>
    </source>
</evidence>
<dbReference type="EMBL" id="CP106877">
    <property type="protein sequence ID" value="WAA12362.1"/>
    <property type="molecule type" value="Genomic_DNA"/>
</dbReference>
<protein>
    <recommendedName>
        <fullName evidence="3">2-amino-4-hydroxy-6-hydroxymethyldihydropteridine diphosphokinase</fullName>
        <ecNumber evidence="3">2.7.6.3</ecNumber>
    </recommendedName>
</protein>
<name>A0A9E8S084_9BACI</name>
<dbReference type="NCBIfam" id="TIGR01498">
    <property type="entry name" value="folK"/>
    <property type="match status" value="1"/>
</dbReference>
<proteinExistence type="predicted"/>
<keyword evidence="11" id="KW-1185">Reference proteome</keyword>
<dbReference type="InterPro" id="IPR035907">
    <property type="entry name" value="Hppk_sf"/>
</dbReference>
<dbReference type="PROSITE" id="PS00794">
    <property type="entry name" value="HPPK"/>
    <property type="match status" value="1"/>
</dbReference>
<feature type="domain" description="7,8-dihydro-6-hydroxymethylpterin-pyrophosphokinase" evidence="9">
    <location>
        <begin position="89"/>
        <end position="100"/>
    </location>
</feature>
<accession>A0A9E8S084</accession>
<organism evidence="10 11">
    <name type="scientific">Fervidibacillus halotolerans</name>
    <dbReference type="NCBI Taxonomy" id="2980027"/>
    <lineage>
        <taxon>Bacteria</taxon>
        <taxon>Bacillati</taxon>
        <taxon>Bacillota</taxon>
        <taxon>Bacilli</taxon>
        <taxon>Bacillales</taxon>
        <taxon>Bacillaceae</taxon>
        <taxon>Fervidibacillus</taxon>
    </lineage>
</organism>
<comment type="catalytic activity">
    <reaction evidence="1">
        <text>6-hydroxymethyl-7,8-dihydropterin + ATP = (7,8-dihydropterin-6-yl)methyl diphosphate + AMP + H(+)</text>
        <dbReference type="Rhea" id="RHEA:11412"/>
        <dbReference type="ChEBI" id="CHEBI:15378"/>
        <dbReference type="ChEBI" id="CHEBI:30616"/>
        <dbReference type="ChEBI" id="CHEBI:44841"/>
        <dbReference type="ChEBI" id="CHEBI:72950"/>
        <dbReference type="ChEBI" id="CHEBI:456215"/>
        <dbReference type="EC" id="2.7.6.3"/>
    </reaction>
</comment>
<dbReference type="Proteomes" id="UP001164726">
    <property type="component" value="Chromosome"/>
</dbReference>
<dbReference type="CDD" id="cd00483">
    <property type="entry name" value="HPPK"/>
    <property type="match status" value="1"/>
</dbReference>
<comment type="pathway">
    <text evidence="2">Cofactor biosynthesis; tetrahydrofolate biosynthesis; 2-amino-4-hydroxy-6-hydroxymethyl-7,8-dihydropteridine diphosphate from 7,8-dihydroneopterin triphosphate: step 4/4.</text>
</comment>
<dbReference type="Pfam" id="PF01288">
    <property type="entry name" value="HPPK"/>
    <property type="match status" value="1"/>
</dbReference>
<evidence type="ECO:0000256" key="3">
    <source>
        <dbReference type="ARBA" id="ARBA00013253"/>
    </source>
</evidence>
<dbReference type="GO" id="GO:0016301">
    <property type="term" value="F:kinase activity"/>
    <property type="evidence" value="ECO:0007669"/>
    <property type="project" value="UniProtKB-KW"/>
</dbReference>
<dbReference type="KEGG" id="fhl:OE105_12555"/>
<dbReference type="RefSeq" id="WP_275420502.1">
    <property type="nucleotide sequence ID" value="NZ_CP106877.1"/>
</dbReference>
<keyword evidence="8" id="KW-0289">Folate biosynthesis</keyword>
<dbReference type="InterPro" id="IPR000550">
    <property type="entry name" value="Hppk"/>
</dbReference>
<evidence type="ECO:0000256" key="2">
    <source>
        <dbReference type="ARBA" id="ARBA00005051"/>
    </source>
</evidence>
<evidence type="ECO:0000256" key="1">
    <source>
        <dbReference type="ARBA" id="ARBA00000198"/>
    </source>
</evidence>
<dbReference type="PANTHER" id="PTHR43071">
    <property type="entry name" value="2-AMINO-4-HYDROXY-6-HYDROXYMETHYLDIHYDROPTERIDINE PYROPHOSPHOKINASE"/>
    <property type="match status" value="1"/>
</dbReference>
<evidence type="ECO:0000259" key="9">
    <source>
        <dbReference type="PROSITE" id="PS00794"/>
    </source>
</evidence>
<sequence length="174" mass="20326">MEQIAYLSLGSNIGQREHFLSRAIEQLEDTKKIQVVDFSSIYETDPVGYKDQSNFLNMVIEIRTELTPEQLLNESLMIEKKLGRKREIRFGPRTIDIDVLLYNQELIHTDRLIVPHPRMHERSFVLIPLVEINGSLYLPNIDVSVKKQMEIVGAEGVRIWRKKQSVNVYDLFKN</sequence>
<keyword evidence="4 10" id="KW-0808">Transferase</keyword>
<evidence type="ECO:0000256" key="6">
    <source>
        <dbReference type="ARBA" id="ARBA00022777"/>
    </source>
</evidence>
<dbReference type="PANTHER" id="PTHR43071:SF1">
    <property type="entry name" value="2-AMINO-4-HYDROXY-6-HYDROXYMETHYLDIHYDROPTERIDINE PYROPHOSPHOKINASE"/>
    <property type="match status" value="1"/>
</dbReference>
<evidence type="ECO:0000256" key="5">
    <source>
        <dbReference type="ARBA" id="ARBA00022741"/>
    </source>
</evidence>
<keyword evidence="7" id="KW-0067">ATP-binding</keyword>
<gene>
    <name evidence="10" type="primary">folK</name>
    <name evidence="10" type="ORF">OE105_12555</name>
</gene>
<keyword evidence="6" id="KW-0418">Kinase</keyword>
<keyword evidence="5" id="KW-0547">Nucleotide-binding</keyword>
<dbReference type="GO" id="GO:0005524">
    <property type="term" value="F:ATP binding"/>
    <property type="evidence" value="ECO:0007669"/>
    <property type="project" value="UniProtKB-KW"/>
</dbReference>
<dbReference type="GO" id="GO:0003848">
    <property type="term" value="F:2-amino-4-hydroxy-6-hydroxymethyldihydropteridine diphosphokinase activity"/>
    <property type="evidence" value="ECO:0007669"/>
    <property type="project" value="UniProtKB-EC"/>
</dbReference>
<dbReference type="Gene3D" id="3.30.70.560">
    <property type="entry name" value="7,8-Dihydro-6-hydroxymethylpterin-pyrophosphokinase HPPK"/>
    <property type="match status" value="1"/>
</dbReference>
<evidence type="ECO:0000313" key="11">
    <source>
        <dbReference type="Proteomes" id="UP001164726"/>
    </source>
</evidence>
<evidence type="ECO:0000256" key="7">
    <source>
        <dbReference type="ARBA" id="ARBA00022840"/>
    </source>
</evidence>
<reference evidence="10" key="1">
    <citation type="submission" date="2022-09" db="EMBL/GenBank/DDBJ databases">
        <title>Complete Genomes of Fervidibacillus albus and Fervidibacillus halotolerans isolated from tidal flat sediments.</title>
        <authorList>
            <person name="Kwon K.K."/>
            <person name="Yang S.-H."/>
            <person name="Park M.J."/>
            <person name="Oh H.-M."/>
        </authorList>
    </citation>
    <scope>NUCLEOTIDE SEQUENCE</scope>
    <source>
        <strain evidence="10">MEBiC13594</strain>
    </source>
</reference>
<dbReference type="SUPFAM" id="SSF55083">
    <property type="entry name" value="6-hydroxymethyl-7,8-dihydropterin pyrophosphokinase, HPPK"/>
    <property type="match status" value="1"/>
</dbReference>
<dbReference type="AlphaFoldDB" id="A0A9E8S084"/>
<dbReference type="GO" id="GO:0046656">
    <property type="term" value="P:folic acid biosynthetic process"/>
    <property type="evidence" value="ECO:0007669"/>
    <property type="project" value="UniProtKB-KW"/>
</dbReference>
<evidence type="ECO:0000313" key="10">
    <source>
        <dbReference type="EMBL" id="WAA12362.1"/>
    </source>
</evidence>
<dbReference type="EC" id="2.7.6.3" evidence="3"/>